<sequence length="848" mass="90424">MKSINDQGAMASLKEQSDGERMKENFPSTQLKAHTSKRRSSTDLVLLRVIACGLEYALPADTKSTVGTILRAVVALAFPNSAHEDRYALFINNKMLRENKRVGEISPDAILHLHHVAEGGGQKPLARSTGHASPPVLTPSSTSAVTSLFRHPASPSMVQDPVGVPSSLSTISPTYAVLQTSYTDPMRGQSLPPNSALTKDVSEHREDPSQPACTPTALCGSNRQVSAPRHIPVPSTSDERASAKRSLIKITVILRGQDVHGGVEAERRASGSIEEASTGGSLPSLGLSSNSLSSISHWNDINFGDGATVFRRLRVDPQFPVGTLRGFFNIQLTQSIYVGDTVIRDERTRFGDLGVALLQPFSFRPAPESRTGLSLSPTSLNVPRASSGPTKLSGKLSAWSGDGDKCESSSITSLDRRRSHHLLSGLEVRRKDDDWGTRSKASSKVVTGIPLQTRSSVNADTSSLPKFSTCKERLPPVLAPITDHASNVDTITGSSSSNNNNNGDGRDANDRAGDVASAIVSSIVSTASPACSCTLSSLTRTLTCHTSDGFSSKAATTFCQADASSPNNDAHAEVKDENLEDLMLLYPIPRELADASLAVGPLGGVGGNHCHSPPAGHEGDTPPHLIVRPASVMDMRPVPAQTEDDTKAAKPSASSGHECTVQPVSILCSSHRQLKRNCVSGSFNGLSSVEQPLVHHQRYQSQRCLSVPTNSTLGTGSSRAPLGTAHTQGPRSDGVIYITVKDPRDPSRVYRNIPVKPHCPVTMLRHWFLQNGDEHRSWSLHCNRVRVDGARPLSFYQSTGGKNNCVFELWPHSGGPSTPSSSDSAKSVASPPIHTDPASHEVSKNPSA</sequence>
<reference evidence="2" key="1">
    <citation type="journal article" date="2012" name="Proc. Natl. Acad. Sci. U.S.A.">
        <title>Antigenic diversity is generated by distinct evolutionary mechanisms in African trypanosome species.</title>
        <authorList>
            <person name="Jackson A.P."/>
            <person name="Berry A."/>
            <person name="Aslett M."/>
            <person name="Allison H.C."/>
            <person name="Burton P."/>
            <person name="Vavrova-Anderson J."/>
            <person name="Brown R."/>
            <person name="Browne H."/>
            <person name="Corton N."/>
            <person name="Hauser H."/>
            <person name="Gamble J."/>
            <person name="Gilderthorp R."/>
            <person name="Marcello L."/>
            <person name="McQuillan J."/>
            <person name="Otto T.D."/>
            <person name="Quail M.A."/>
            <person name="Sanders M.J."/>
            <person name="van Tonder A."/>
            <person name="Ginger M.L."/>
            <person name="Field M.C."/>
            <person name="Barry J.D."/>
            <person name="Hertz-Fowler C."/>
            <person name="Berriman M."/>
        </authorList>
    </citation>
    <scope>NUCLEOTIDE SEQUENCE</scope>
    <source>
        <strain evidence="2">Y486</strain>
    </source>
</reference>
<organism evidence="2">
    <name type="scientific">Trypanosoma vivax (strain Y486)</name>
    <dbReference type="NCBI Taxonomy" id="1055687"/>
    <lineage>
        <taxon>Eukaryota</taxon>
        <taxon>Discoba</taxon>
        <taxon>Euglenozoa</taxon>
        <taxon>Kinetoplastea</taxon>
        <taxon>Metakinetoplastina</taxon>
        <taxon>Trypanosomatida</taxon>
        <taxon>Trypanosomatidae</taxon>
        <taxon>Trypanosoma</taxon>
        <taxon>Duttonella</taxon>
    </lineage>
</organism>
<accession>G0TRB4</accession>
<feature type="compositionally biased region" description="Polar residues" evidence="1">
    <location>
        <begin position="371"/>
        <end position="381"/>
    </location>
</feature>
<feature type="compositionally biased region" description="Basic and acidic residues" evidence="1">
    <location>
        <begin position="837"/>
        <end position="848"/>
    </location>
</feature>
<evidence type="ECO:0000313" key="2">
    <source>
        <dbReference type="EMBL" id="CCC46478.1"/>
    </source>
</evidence>
<dbReference type="EMBL" id="HE573017">
    <property type="protein sequence ID" value="CCC46478.1"/>
    <property type="molecule type" value="Genomic_DNA"/>
</dbReference>
<dbReference type="AlphaFoldDB" id="G0TRB4"/>
<feature type="compositionally biased region" description="Basic and acidic residues" evidence="1">
    <location>
        <begin position="15"/>
        <end position="24"/>
    </location>
</feature>
<evidence type="ECO:0008006" key="3">
    <source>
        <dbReference type="Google" id="ProtNLM"/>
    </source>
</evidence>
<protein>
    <recommendedName>
        <fullName evidence="3">Ubiquitin-like domain-containing protein</fullName>
    </recommendedName>
</protein>
<feature type="compositionally biased region" description="Low complexity" evidence="1">
    <location>
        <begin position="812"/>
        <end position="832"/>
    </location>
</feature>
<feature type="region of interest" description="Disordered" evidence="1">
    <location>
        <begin position="184"/>
        <end position="242"/>
    </location>
</feature>
<feature type="region of interest" description="Disordered" evidence="1">
    <location>
        <begin position="120"/>
        <end position="144"/>
    </location>
</feature>
<feature type="region of interest" description="Disordered" evidence="1">
    <location>
        <begin position="368"/>
        <end position="412"/>
    </location>
</feature>
<evidence type="ECO:0000256" key="1">
    <source>
        <dbReference type="SAM" id="MobiDB-lite"/>
    </source>
</evidence>
<gene>
    <name evidence="2" type="ORF">TVY486_0101260</name>
</gene>
<feature type="region of interest" description="Disordered" evidence="1">
    <location>
        <begin position="487"/>
        <end position="510"/>
    </location>
</feature>
<proteinExistence type="predicted"/>
<name>G0TRB4_TRYVY</name>
<feature type="region of interest" description="Disordered" evidence="1">
    <location>
        <begin position="812"/>
        <end position="848"/>
    </location>
</feature>
<dbReference type="VEuPathDB" id="TriTrypDB:TvY486_0101260"/>
<feature type="compositionally biased region" description="Low complexity" evidence="1">
    <location>
        <begin position="493"/>
        <end position="503"/>
    </location>
</feature>
<feature type="region of interest" description="Disordered" evidence="1">
    <location>
        <begin position="1"/>
        <end position="37"/>
    </location>
</feature>
<feature type="region of interest" description="Disordered" evidence="1">
    <location>
        <begin position="710"/>
        <end position="730"/>
    </location>
</feature>